<reference evidence="9" key="1">
    <citation type="submission" date="2021-01" db="EMBL/GenBank/DDBJ databases">
        <authorList>
            <person name="Corre E."/>
            <person name="Pelletier E."/>
            <person name="Niang G."/>
            <person name="Scheremetjew M."/>
            <person name="Finn R."/>
            <person name="Kale V."/>
            <person name="Holt S."/>
            <person name="Cochrane G."/>
            <person name="Meng A."/>
            <person name="Brown T."/>
            <person name="Cohen L."/>
        </authorList>
    </citation>
    <scope>NUCLEOTIDE SEQUENCE</scope>
    <source>
        <strain evidence="9">Pop2</strain>
    </source>
</reference>
<dbReference type="PANTHER" id="PTHR43765">
    <property type="entry name" value="2-DEHYDROPANTOATE 2-REDUCTASE-RELATED"/>
    <property type="match status" value="1"/>
</dbReference>
<proteinExistence type="inferred from homology"/>
<accession>A0A7S1ZLP7</accession>
<dbReference type="InterPro" id="IPR013752">
    <property type="entry name" value="KPA_reductase"/>
</dbReference>
<evidence type="ECO:0000256" key="6">
    <source>
        <dbReference type="SAM" id="Phobius"/>
    </source>
</evidence>
<feature type="domain" description="Ketopantoate reductase C-terminal" evidence="8">
    <location>
        <begin position="205"/>
        <end position="341"/>
    </location>
</feature>
<dbReference type="Gene3D" id="1.10.1040.10">
    <property type="entry name" value="N-(1-d-carboxylethyl)-l-norvaline Dehydrogenase, domain 2"/>
    <property type="match status" value="1"/>
</dbReference>
<keyword evidence="6" id="KW-1133">Transmembrane helix</keyword>
<dbReference type="SUPFAM" id="SSF48179">
    <property type="entry name" value="6-phosphogluconate dehydrogenase C-terminal domain-like"/>
    <property type="match status" value="1"/>
</dbReference>
<evidence type="ECO:0000313" key="9">
    <source>
        <dbReference type="EMBL" id="CAD9342223.1"/>
    </source>
</evidence>
<evidence type="ECO:0000256" key="1">
    <source>
        <dbReference type="ARBA" id="ARBA00007870"/>
    </source>
</evidence>
<keyword evidence="6" id="KW-0812">Transmembrane</keyword>
<keyword evidence="6" id="KW-0472">Membrane</keyword>
<dbReference type="InterPro" id="IPR036291">
    <property type="entry name" value="NAD(P)-bd_dom_sf"/>
</dbReference>
<sequence length="399" mass="43759">MYSSPTSLRIGIYGCGAIGMYIGTVLQKHSNCSVVYLVRSNRLKESIEQDAMESVNIVPMGEDHFSIPLSELDISTDPCRMKNCDIILVAVKSMDTEAVGTKLSSILPTDSDAIIISLQNGIKNASTLQALLPNRRVLAGVVAFNVVKVNSTFTQNTSGSLHIEKSPPSVNHGAAFTRTHLENLFVSILSSTVPAIPKIHHDPSIKQTQYGKLLLNLVNAPIALSGKPTKEFILNPYYRLVSAECISEALLVFHAAGIKPSRNATRLPPLLLPHLFRLPNRWYTLLVRGIMKIDPKSKPSMLQDLESDQYQTEIDFLQGEIVAIGKKYKVSTPVNEMIHKEMSKVCKRRNGSPNLDANELLLRAGVTKTISMWYEILPLMVVGSLLGIATVGGVKLATM</sequence>
<gene>
    <name evidence="9" type="ORF">DBRI1063_LOCUS17209</name>
</gene>
<keyword evidence="3" id="KW-0521">NADP</keyword>
<dbReference type="AlphaFoldDB" id="A0A7S1ZLP7"/>
<evidence type="ECO:0000256" key="2">
    <source>
        <dbReference type="ARBA" id="ARBA00013014"/>
    </source>
</evidence>
<dbReference type="EMBL" id="HBGN01026715">
    <property type="protein sequence ID" value="CAD9342223.1"/>
    <property type="molecule type" value="Transcribed_RNA"/>
</dbReference>
<dbReference type="InterPro" id="IPR008927">
    <property type="entry name" value="6-PGluconate_DH-like_C_sf"/>
</dbReference>
<comment type="similarity">
    <text evidence="1">Belongs to the ketopantoate reductase family.</text>
</comment>
<dbReference type="GO" id="GO:0005737">
    <property type="term" value="C:cytoplasm"/>
    <property type="evidence" value="ECO:0007669"/>
    <property type="project" value="TreeGrafter"/>
</dbReference>
<evidence type="ECO:0000256" key="3">
    <source>
        <dbReference type="ARBA" id="ARBA00022857"/>
    </source>
</evidence>
<dbReference type="PANTHER" id="PTHR43765:SF2">
    <property type="entry name" value="2-DEHYDROPANTOATE 2-REDUCTASE"/>
    <property type="match status" value="1"/>
</dbReference>
<feature type="domain" description="Ketopantoate reductase N-terminal" evidence="7">
    <location>
        <begin position="10"/>
        <end position="165"/>
    </location>
</feature>
<dbReference type="GO" id="GO:0008677">
    <property type="term" value="F:2-dehydropantoate 2-reductase activity"/>
    <property type="evidence" value="ECO:0007669"/>
    <property type="project" value="UniProtKB-EC"/>
</dbReference>
<dbReference type="EC" id="1.1.1.169" evidence="2"/>
<dbReference type="GO" id="GO:0015940">
    <property type="term" value="P:pantothenate biosynthetic process"/>
    <property type="evidence" value="ECO:0007669"/>
    <property type="project" value="InterPro"/>
</dbReference>
<dbReference type="InterPro" id="IPR013328">
    <property type="entry name" value="6PGD_dom2"/>
</dbReference>
<keyword evidence="4" id="KW-0560">Oxidoreductase</keyword>
<dbReference type="Pfam" id="PF08546">
    <property type="entry name" value="ApbA_C"/>
    <property type="match status" value="1"/>
</dbReference>
<dbReference type="Pfam" id="PF02558">
    <property type="entry name" value="ApbA"/>
    <property type="match status" value="1"/>
</dbReference>
<feature type="transmembrane region" description="Helical" evidence="6">
    <location>
        <begin position="372"/>
        <end position="394"/>
    </location>
</feature>
<dbReference type="InterPro" id="IPR050838">
    <property type="entry name" value="Ketopantoate_reductase"/>
</dbReference>
<dbReference type="InterPro" id="IPR013332">
    <property type="entry name" value="KPR_N"/>
</dbReference>
<protein>
    <recommendedName>
        <fullName evidence="2">2-dehydropantoate 2-reductase</fullName>
        <ecNumber evidence="2">1.1.1.169</ecNumber>
    </recommendedName>
    <alternativeName>
        <fullName evidence="5">Ketopantoate reductase</fullName>
    </alternativeName>
</protein>
<dbReference type="Gene3D" id="3.40.50.720">
    <property type="entry name" value="NAD(P)-binding Rossmann-like Domain"/>
    <property type="match status" value="1"/>
</dbReference>
<name>A0A7S1ZLP7_9STRA</name>
<evidence type="ECO:0000259" key="7">
    <source>
        <dbReference type="Pfam" id="PF02558"/>
    </source>
</evidence>
<evidence type="ECO:0000256" key="5">
    <source>
        <dbReference type="ARBA" id="ARBA00032024"/>
    </source>
</evidence>
<evidence type="ECO:0000259" key="8">
    <source>
        <dbReference type="Pfam" id="PF08546"/>
    </source>
</evidence>
<organism evidence="9">
    <name type="scientific">Ditylum brightwellii</name>
    <dbReference type="NCBI Taxonomy" id="49249"/>
    <lineage>
        <taxon>Eukaryota</taxon>
        <taxon>Sar</taxon>
        <taxon>Stramenopiles</taxon>
        <taxon>Ochrophyta</taxon>
        <taxon>Bacillariophyta</taxon>
        <taxon>Mediophyceae</taxon>
        <taxon>Lithodesmiophycidae</taxon>
        <taxon>Lithodesmiales</taxon>
        <taxon>Lithodesmiaceae</taxon>
        <taxon>Ditylum</taxon>
    </lineage>
</organism>
<dbReference type="InterPro" id="IPR003710">
    <property type="entry name" value="ApbA"/>
</dbReference>
<evidence type="ECO:0000256" key="4">
    <source>
        <dbReference type="ARBA" id="ARBA00023002"/>
    </source>
</evidence>
<dbReference type="NCBIfam" id="TIGR00745">
    <property type="entry name" value="apbA_panE"/>
    <property type="match status" value="1"/>
</dbReference>
<dbReference type="SUPFAM" id="SSF51735">
    <property type="entry name" value="NAD(P)-binding Rossmann-fold domains"/>
    <property type="match status" value="1"/>
</dbReference>
<dbReference type="GO" id="GO:0050661">
    <property type="term" value="F:NADP binding"/>
    <property type="evidence" value="ECO:0007669"/>
    <property type="project" value="TreeGrafter"/>
</dbReference>